<dbReference type="EMBL" id="VDEP01000375">
    <property type="protein sequence ID" value="KAA1093256.1"/>
    <property type="molecule type" value="Genomic_DNA"/>
</dbReference>
<evidence type="ECO:0000313" key="2">
    <source>
        <dbReference type="EMBL" id="KAA1093256.1"/>
    </source>
</evidence>
<evidence type="ECO:0000313" key="1">
    <source>
        <dbReference type="EMBL" id="KAA1084023.1"/>
    </source>
</evidence>
<dbReference type="EMBL" id="VSWC01000118">
    <property type="protein sequence ID" value="KAA1084023.1"/>
    <property type="molecule type" value="Genomic_DNA"/>
</dbReference>
<organism evidence="2 4">
    <name type="scientific">Puccinia graminis f. sp. tritici</name>
    <dbReference type="NCBI Taxonomy" id="56615"/>
    <lineage>
        <taxon>Eukaryota</taxon>
        <taxon>Fungi</taxon>
        <taxon>Dikarya</taxon>
        <taxon>Basidiomycota</taxon>
        <taxon>Pucciniomycotina</taxon>
        <taxon>Pucciniomycetes</taxon>
        <taxon>Pucciniales</taxon>
        <taxon>Pucciniaceae</taxon>
        <taxon>Puccinia</taxon>
    </lineage>
</organism>
<dbReference type="AlphaFoldDB" id="A0A5B0NX85"/>
<sequence>MHGLEEETVVTMIKNTIPLSRPINNNRPTGLKFNLPFSSKKGLWLDVLARKPKAATIEKKDVADEI</sequence>
<proteinExistence type="predicted"/>
<name>A0A5B0NX85_PUCGR</name>
<protein>
    <submittedName>
        <fullName evidence="2">Uncharacterized protein</fullName>
    </submittedName>
</protein>
<dbReference type="Proteomes" id="UP000324748">
    <property type="component" value="Unassembled WGS sequence"/>
</dbReference>
<comment type="caution">
    <text evidence="2">The sequence shown here is derived from an EMBL/GenBank/DDBJ whole genome shotgun (WGS) entry which is preliminary data.</text>
</comment>
<reference evidence="3 4" key="1">
    <citation type="submission" date="2019-05" db="EMBL/GenBank/DDBJ databases">
        <title>Emergence of the Ug99 lineage of the wheat stem rust pathogen through somatic hybridization.</title>
        <authorList>
            <person name="Li F."/>
            <person name="Upadhyaya N.M."/>
            <person name="Sperschneider J."/>
            <person name="Matny O."/>
            <person name="Nguyen-Phuc H."/>
            <person name="Mago R."/>
            <person name="Raley C."/>
            <person name="Miller M.E."/>
            <person name="Silverstein K.A.T."/>
            <person name="Henningsen E."/>
            <person name="Hirsch C.D."/>
            <person name="Visser B."/>
            <person name="Pretorius Z.A."/>
            <person name="Steffenson B.J."/>
            <person name="Schwessinger B."/>
            <person name="Dodds P.N."/>
            <person name="Figueroa M."/>
        </authorList>
    </citation>
    <scope>NUCLEOTIDE SEQUENCE [LARGE SCALE GENOMIC DNA]</scope>
    <source>
        <strain evidence="1">21-0</strain>
        <strain evidence="2 4">Ug99</strain>
    </source>
</reference>
<gene>
    <name evidence="1" type="ORF">PGT21_014681</name>
    <name evidence="2" type="ORF">PGTUg99_004092</name>
</gene>
<accession>A0A5B0NX85</accession>
<dbReference type="Proteomes" id="UP000325313">
    <property type="component" value="Unassembled WGS sequence"/>
</dbReference>
<keyword evidence="3" id="KW-1185">Reference proteome</keyword>
<evidence type="ECO:0000313" key="4">
    <source>
        <dbReference type="Proteomes" id="UP000325313"/>
    </source>
</evidence>
<evidence type="ECO:0000313" key="3">
    <source>
        <dbReference type="Proteomes" id="UP000324748"/>
    </source>
</evidence>